<dbReference type="InterPro" id="IPR050228">
    <property type="entry name" value="Carboxylesterase_BioH"/>
</dbReference>
<keyword evidence="3" id="KW-1185">Reference proteome</keyword>
<name>A0A3A8ELQ2_9GAMM</name>
<evidence type="ECO:0000313" key="3">
    <source>
        <dbReference type="Proteomes" id="UP000269001"/>
    </source>
</evidence>
<reference evidence="2 3" key="1">
    <citation type="submission" date="2018-09" db="EMBL/GenBank/DDBJ databases">
        <title>The draft genome of Acinetobacter spp. strains.</title>
        <authorList>
            <person name="Qin J."/>
            <person name="Feng Y."/>
            <person name="Zong Z."/>
        </authorList>
    </citation>
    <scope>NUCLEOTIDE SEQUENCE [LARGE SCALE GENOMIC DNA]</scope>
    <source>
        <strain evidence="2 3">WCHAc060096</strain>
    </source>
</reference>
<keyword evidence="2" id="KW-0378">Hydrolase</keyword>
<dbReference type="PANTHER" id="PTHR43194:SF5">
    <property type="entry name" value="PIMELOYL-[ACYL-CARRIER PROTEIN] METHYL ESTER ESTERASE"/>
    <property type="match status" value="1"/>
</dbReference>
<dbReference type="AlphaFoldDB" id="A0A3A8ELQ2"/>
<dbReference type="InterPro" id="IPR029058">
    <property type="entry name" value="AB_hydrolase_fold"/>
</dbReference>
<dbReference type="InterPro" id="IPR017208">
    <property type="entry name" value="UCP037442_abhydr"/>
</dbReference>
<feature type="domain" description="AB hydrolase-1" evidence="1">
    <location>
        <begin position="35"/>
        <end position="121"/>
    </location>
</feature>
<dbReference type="PANTHER" id="PTHR43194">
    <property type="entry name" value="HYDROLASE ALPHA/BETA FOLD FAMILY"/>
    <property type="match status" value="1"/>
</dbReference>
<evidence type="ECO:0000313" key="2">
    <source>
        <dbReference type="EMBL" id="RKG30884.1"/>
    </source>
</evidence>
<accession>A0A3A8ELQ2</accession>
<dbReference type="Gene3D" id="3.40.50.1820">
    <property type="entry name" value="alpha/beta hydrolase"/>
    <property type="match status" value="1"/>
</dbReference>
<proteinExistence type="predicted"/>
<sequence>MENFEKIWISCADGYQLAAQFYRSSKNIESTKTYPILICPATGITKSFYHAFASWLSEQGYDVMVFDFRGIGQSLHGHLSRSNASIVDWGTLDIPAAMTTLLNKSGAEKVILLGHSAGGQLLGINPLYAKVHQVIAVAGSTGYIKGLKGKTKILAPVMFNFVFPISSLIKGYGATQFIGMGENLPKLVAKQWREFCSQAGYVKNVIGKTVHHDFHHQIVCPVTSIWATDDEIATEINVKDLLSLYPNAQTEMIKLDPKQLGFQKIGHMLMFKKSHQNLWPLIQQYIEE</sequence>
<gene>
    <name evidence="2" type="ORF">D7V21_15125</name>
</gene>
<dbReference type="RefSeq" id="WP_120371280.1">
    <property type="nucleotide sequence ID" value="NZ_RAXU01000026.1"/>
</dbReference>
<dbReference type="PIRSF" id="PIRSF037442">
    <property type="entry name" value="UCP037442_abhydr"/>
    <property type="match status" value="1"/>
</dbReference>
<protein>
    <submittedName>
        <fullName evidence="2">Alpha/beta fold hydrolase</fullName>
    </submittedName>
</protein>
<evidence type="ECO:0000259" key="1">
    <source>
        <dbReference type="Pfam" id="PF00561"/>
    </source>
</evidence>
<organism evidence="2 3">
    <name type="scientific">Acinetobacter guerrae</name>
    <dbReference type="NCBI Taxonomy" id="1843371"/>
    <lineage>
        <taxon>Bacteria</taxon>
        <taxon>Pseudomonadati</taxon>
        <taxon>Pseudomonadota</taxon>
        <taxon>Gammaproteobacteria</taxon>
        <taxon>Moraxellales</taxon>
        <taxon>Moraxellaceae</taxon>
        <taxon>Acinetobacter</taxon>
    </lineage>
</organism>
<dbReference type="EMBL" id="RAXU01000026">
    <property type="protein sequence ID" value="RKG30884.1"/>
    <property type="molecule type" value="Genomic_DNA"/>
</dbReference>
<dbReference type="Proteomes" id="UP000269001">
    <property type="component" value="Unassembled WGS sequence"/>
</dbReference>
<dbReference type="InterPro" id="IPR000073">
    <property type="entry name" value="AB_hydrolase_1"/>
</dbReference>
<comment type="caution">
    <text evidence="2">The sequence shown here is derived from an EMBL/GenBank/DDBJ whole genome shotgun (WGS) entry which is preliminary data.</text>
</comment>
<dbReference type="Pfam" id="PF00561">
    <property type="entry name" value="Abhydrolase_1"/>
    <property type="match status" value="1"/>
</dbReference>
<dbReference type="SUPFAM" id="SSF53474">
    <property type="entry name" value="alpha/beta-Hydrolases"/>
    <property type="match status" value="1"/>
</dbReference>
<dbReference type="GO" id="GO:0016787">
    <property type="term" value="F:hydrolase activity"/>
    <property type="evidence" value="ECO:0007669"/>
    <property type="project" value="UniProtKB-KW"/>
</dbReference>